<dbReference type="Proteomes" id="UP000035704">
    <property type="component" value="Chromosome"/>
</dbReference>
<evidence type="ECO:0000256" key="1">
    <source>
        <dbReference type="ARBA" id="ARBA00004635"/>
    </source>
</evidence>
<dbReference type="PANTHER" id="PTHR30429">
    <property type="entry name" value="D-METHIONINE-BINDING LIPOPROTEIN METQ"/>
    <property type="match status" value="1"/>
</dbReference>
<dbReference type="PROSITE" id="PS51257">
    <property type="entry name" value="PROKAR_LIPOPROTEIN"/>
    <property type="match status" value="1"/>
</dbReference>
<dbReference type="STRING" id="84022.CACET_c05450"/>
<dbReference type="PANTHER" id="PTHR30429:SF0">
    <property type="entry name" value="METHIONINE-BINDING LIPOPROTEIN METQ"/>
    <property type="match status" value="1"/>
</dbReference>
<dbReference type="Pfam" id="PF03180">
    <property type="entry name" value="Lipoprotein_9"/>
    <property type="match status" value="1"/>
</dbReference>
<organism evidence="7 8">
    <name type="scientific">Clostridium aceticum</name>
    <dbReference type="NCBI Taxonomy" id="84022"/>
    <lineage>
        <taxon>Bacteria</taxon>
        <taxon>Bacillati</taxon>
        <taxon>Bacillota</taxon>
        <taxon>Clostridia</taxon>
        <taxon>Eubacteriales</taxon>
        <taxon>Clostridiaceae</taxon>
        <taxon>Clostridium</taxon>
    </lineage>
</organism>
<dbReference type="SUPFAM" id="SSF53850">
    <property type="entry name" value="Periplasmic binding protein-like II"/>
    <property type="match status" value="1"/>
</dbReference>
<evidence type="ECO:0000256" key="4">
    <source>
        <dbReference type="ARBA" id="ARBA00023139"/>
    </source>
</evidence>
<accession>A0A0D8IHB6</accession>
<keyword evidence="5 6" id="KW-0449">Lipoprotein</keyword>
<dbReference type="InterPro" id="IPR004872">
    <property type="entry name" value="Lipoprotein_NlpA"/>
</dbReference>
<dbReference type="EMBL" id="CP009687">
    <property type="protein sequence ID" value="AKL94055.1"/>
    <property type="molecule type" value="Genomic_DNA"/>
</dbReference>
<comment type="similarity">
    <text evidence="6">Belongs to the nlpA lipoprotein family.</text>
</comment>
<dbReference type="Gene3D" id="3.40.190.10">
    <property type="entry name" value="Periplasmic binding protein-like II"/>
    <property type="match status" value="2"/>
</dbReference>
<dbReference type="KEGG" id="cace:CACET_c05450"/>
<reference evidence="7 8" key="1">
    <citation type="submission" date="2014-10" db="EMBL/GenBank/DDBJ databases">
        <title>Genome sequence of Clostridium aceticum DSM 1496.</title>
        <authorList>
            <person name="Poehlein A."/>
            <person name="Schiel-Bengelsdorf B."/>
            <person name="Gottschalk G."/>
            <person name="Duerre P."/>
            <person name="Daniel R."/>
        </authorList>
    </citation>
    <scope>NUCLEOTIDE SEQUENCE [LARGE SCALE GENOMIC DNA]</scope>
    <source>
        <strain evidence="7 8">DSM 1496</strain>
    </source>
</reference>
<keyword evidence="3" id="KW-0472">Membrane</keyword>
<dbReference type="GO" id="GO:0016020">
    <property type="term" value="C:membrane"/>
    <property type="evidence" value="ECO:0007669"/>
    <property type="project" value="UniProtKB-SubCell"/>
</dbReference>
<dbReference type="RefSeq" id="WP_052661202.1">
    <property type="nucleotide sequence ID" value="NZ_CP009687.1"/>
</dbReference>
<comment type="subcellular location">
    <subcellularLocation>
        <location evidence="1">Membrane</location>
        <topology evidence="1">Lipid-anchor</topology>
    </subcellularLocation>
</comment>
<dbReference type="PIRSF" id="PIRSF002854">
    <property type="entry name" value="MetQ"/>
    <property type="match status" value="1"/>
</dbReference>
<evidence type="ECO:0000256" key="6">
    <source>
        <dbReference type="PIRNR" id="PIRNR002854"/>
    </source>
</evidence>
<evidence type="ECO:0000256" key="3">
    <source>
        <dbReference type="ARBA" id="ARBA00023136"/>
    </source>
</evidence>
<gene>
    <name evidence="7" type="ORF">CACET_c05450</name>
</gene>
<evidence type="ECO:0000313" key="7">
    <source>
        <dbReference type="EMBL" id="AKL94055.1"/>
    </source>
</evidence>
<keyword evidence="2" id="KW-0732">Signal</keyword>
<proteinExistence type="inferred from homology"/>
<evidence type="ECO:0000256" key="5">
    <source>
        <dbReference type="ARBA" id="ARBA00023288"/>
    </source>
</evidence>
<evidence type="ECO:0000313" key="8">
    <source>
        <dbReference type="Proteomes" id="UP000035704"/>
    </source>
</evidence>
<protein>
    <recommendedName>
        <fullName evidence="6">Lipoprotein</fullName>
    </recommendedName>
</protein>
<dbReference type="PATRIC" id="fig|84022.5.peg.1544"/>
<dbReference type="AlphaFoldDB" id="A0A0D8IHB6"/>
<evidence type="ECO:0000256" key="2">
    <source>
        <dbReference type="ARBA" id="ARBA00022729"/>
    </source>
</evidence>
<sequence length="275" mass="30228">MKKRVKVLFLVVAILAMIFTGCQKVDSTEVSEKLVIGVAPGPYGDMFKTAIQPQLQERGYVIEVKEFSDYVLPNQALANKEITANMFQHAVYLEKFSQDHNLELSPVINIPTAAVGLYSNTIKSLDELAEGSVVTIASDPTNLARALRLLEAAGLITISENVDPTTASEKDVVENPKNLQITPVEAAQLPRTLESADLAAINGNFAIAAGIDLSTAIVMETLEEPYKNLIAVRTEDLDKEFVKDIKEIVQSEAFREAINNPNDIFSGFQKPDWFE</sequence>
<dbReference type="OrthoDB" id="9812878at2"/>
<keyword evidence="4" id="KW-0564">Palmitate</keyword>
<keyword evidence="8" id="KW-1185">Reference proteome</keyword>
<name>A0A0D8IHB6_9CLOT</name>